<gene>
    <name evidence="2" type="ORF">SCH01S_14_00110</name>
</gene>
<feature type="chain" id="PRO_5002429105" description="HEAT repeat domain-containing protein" evidence="1">
    <location>
        <begin position="26"/>
        <end position="154"/>
    </location>
</feature>
<name>A0A0E9MKL5_9SPHN</name>
<dbReference type="RefSeq" id="WP_369385518.1">
    <property type="nucleotide sequence ID" value="NZ_BBWU01000014.1"/>
</dbReference>
<protein>
    <recommendedName>
        <fullName evidence="4">HEAT repeat domain-containing protein</fullName>
    </recommendedName>
</protein>
<dbReference type="EMBL" id="BBWU01000014">
    <property type="protein sequence ID" value="GAO38347.1"/>
    <property type="molecule type" value="Genomic_DNA"/>
</dbReference>
<proteinExistence type="predicted"/>
<keyword evidence="1" id="KW-0732">Signal</keyword>
<dbReference type="SUPFAM" id="SSF48371">
    <property type="entry name" value="ARM repeat"/>
    <property type="match status" value="1"/>
</dbReference>
<dbReference type="Proteomes" id="UP000033202">
    <property type="component" value="Unassembled WGS sequence"/>
</dbReference>
<dbReference type="InterPro" id="IPR011989">
    <property type="entry name" value="ARM-like"/>
</dbReference>
<reference evidence="2 3" key="1">
    <citation type="submission" date="2015-04" db="EMBL/GenBank/DDBJ databases">
        <title>Whole genome shotgun sequence of Sphingomonas changbaiensis NBRC 104936.</title>
        <authorList>
            <person name="Katano-Makiyama Y."/>
            <person name="Hosoyama A."/>
            <person name="Hashimoto M."/>
            <person name="Noguchi M."/>
            <person name="Tsuchikane K."/>
            <person name="Ohji S."/>
            <person name="Yamazoe A."/>
            <person name="Ichikawa N."/>
            <person name="Kimura A."/>
            <person name="Fujita N."/>
        </authorList>
    </citation>
    <scope>NUCLEOTIDE SEQUENCE [LARGE SCALE GENOMIC DNA]</scope>
    <source>
        <strain evidence="2 3">NBRC 104936</strain>
    </source>
</reference>
<comment type="caution">
    <text evidence="2">The sequence shown here is derived from an EMBL/GenBank/DDBJ whole genome shotgun (WGS) entry which is preliminary data.</text>
</comment>
<dbReference type="InterPro" id="IPR016024">
    <property type="entry name" value="ARM-type_fold"/>
</dbReference>
<organism evidence="2 3">
    <name type="scientific">Sphingomonas changbaiensis NBRC 104936</name>
    <dbReference type="NCBI Taxonomy" id="1219043"/>
    <lineage>
        <taxon>Bacteria</taxon>
        <taxon>Pseudomonadati</taxon>
        <taxon>Pseudomonadota</taxon>
        <taxon>Alphaproteobacteria</taxon>
        <taxon>Sphingomonadales</taxon>
        <taxon>Sphingomonadaceae</taxon>
        <taxon>Sphingomonas</taxon>
    </lineage>
</organism>
<keyword evidence="3" id="KW-1185">Reference proteome</keyword>
<feature type="signal peptide" evidence="1">
    <location>
        <begin position="1"/>
        <end position="25"/>
    </location>
</feature>
<accession>A0A0E9MKL5</accession>
<dbReference type="Gene3D" id="1.25.10.10">
    <property type="entry name" value="Leucine-rich Repeat Variant"/>
    <property type="match status" value="1"/>
</dbReference>
<evidence type="ECO:0000313" key="2">
    <source>
        <dbReference type="EMBL" id="GAO38347.1"/>
    </source>
</evidence>
<evidence type="ECO:0000256" key="1">
    <source>
        <dbReference type="SAM" id="SignalP"/>
    </source>
</evidence>
<evidence type="ECO:0008006" key="4">
    <source>
        <dbReference type="Google" id="ProtNLM"/>
    </source>
</evidence>
<evidence type="ECO:0000313" key="3">
    <source>
        <dbReference type="Proteomes" id="UP000033202"/>
    </source>
</evidence>
<dbReference type="Pfam" id="PF13646">
    <property type="entry name" value="HEAT_2"/>
    <property type="match status" value="1"/>
</dbReference>
<dbReference type="AlphaFoldDB" id="A0A0E9MKL5"/>
<sequence length="154" mass="16104">MIGLLRPAFALPSLALFAAVTGASAQEGGKTLSISSAAEQVRISATMNERVEAARDLAILTSRMNRADVSEDDVALLISMLDTKDDAVRFWVAAALGNLGPSATAAVPKLQMLLPETDCLDGAVTSAAAIRGALRKIGAEVPSEAQCERKPVRR</sequence>